<gene>
    <name evidence="4" type="ORF">B1B_12793</name>
</gene>
<name>T1AV76_9ZZZZ</name>
<dbReference type="SUPFAM" id="SSF55811">
    <property type="entry name" value="Nudix"/>
    <property type="match status" value="1"/>
</dbReference>
<dbReference type="PANTHER" id="PTHR43046:SF14">
    <property type="entry name" value="MUTT_NUDIX FAMILY PROTEIN"/>
    <property type="match status" value="1"/>
</dbReference>
<keyword evidence="2 4" id="KW-0378">Hydrolase</keyword>
<protein>
    <submittedName>
        <fullName evidence="4">NUDIX hydrolase, core domain protein</fullName>
    </submittedName>
</protein>
<dbReference type="PRINTS" id="PR00502">
    <property type="entry name" value="NUDIXFAMILY"/>
</dbReference>
<sequence length="172" mass="19605">MTGYLVDRSRVLLLFHRKLRRWLPPGGHVEEGEDPLAALAREFLEETGLRVRPVPGASRLPKERGVRLLPVPHHVQVEWIDSAHDHLDLVYFCRRVGGRLRRNEESEDLRWFTRQDLRDPTLGANVRTFALQALDGRVPGRSGVSHPRSTVGTGAWRSSLSFVQRARTRAPP</sequence>
<accession>T1AV76</accession>
<evidence type="ECO:0000256" key="2">
    <source>
        <dbReference type="ARBA" id="ARBA00022801"/>
    </source>
</evidence>
<comment type="cofactor">
    <cofactor evidence="1">
        <name>Mg(2+)</name>
        <dbReference type="ChEBI" id="CHEBI:18420"/>
    </cofactor>
</comment>
<dbReference type="Pfam" id="PF00293">
    <property type="entry name" value="NUDIX"/>
    <property type="match status" value="1"/>
</dbReference>
<dbReference type="InterPro" id="IPR020476">
    <property type="entry name" value="Nudix_hydrolase"/>
</dbReference>
<evidence type="ECO:0000259" key="3">
    <source>
        <dbReference type="PROSITE" id="PS51462"/>
    </source>
</evidence>
<proteinExistence type="predicted"/>
<reference evidence="4" key="2">
    <citation type="journal article" date="2014" name="ISME J.">
        <title>Microbial stratification in low pH oxic and suboxic macroscopic growths along an acid mine drainage.</title>
        <authorList>
            <person name="Mendez-Garcia C."/>
            <person name="Mesa V."/>
            <person name="Sprenger R.R."/>
            <person name="Richter M."/>
            <person name="Diez M.S."/>
            <person name="Solano J."/>
            <person name="Bargiela R."/>
            <person name="Golyshina O.V."/>
            <person name="Manteca A."/>
            <person name="Ramos J.L."/>
            <person name="Gallego J.R."/>
            <person name="Llorente I."/>
            <person name="Martins Dos Santos V.A."/>
            <person name="Jensen O.N."/>
            <person name="Pelaez A.I."/>
            <person name="Sanchez J."/>
            <person name="Ferrer M."/>
        </authorList>
    </citation>
    <scope>NUCLEOTIDE SEQUENCE</scope>
</reference>
<evidence type="ECO:0000313" key="4">
    <source>
        <dbReference type="EMBL" id="EQD45975.1"/>
    </source>
</evidence>
<reference evidence="4" key="1">
    <citation type="submission" date="2013-08" db="EMBL/GenBank/DDBJ databases">
        <authorList>
            <person name="Mendez C."/>
            <person name="Richter M."/>
            <person name="Ferrer M."/>
            <person name="Sanchez J."/>
        </authorList>
    </citation>
    <scope>NUCLEOTIDE SEQUENCE</scope>
</reference>
<dbReference type="EMBL" id="AUZY01008406">
    <property type="protein sequence ID" value="EQD45975.1"/>
    <property type="molecule type" value="Genomic_DNA"/>
</dbReference>
<dbReference type="AlphaFoldDB" id="T1AV76"/>
<dbReference type="PROSITE" id="PS51462">
    <property type="entry name" value="NUDIX"/>
    <property type="match status" value="1"/>
</dbReference>
<dbReference type="PANTHER" id="PTHR43046">
    <property type="entry name" value="GDP-MANNOSE MANNOSYL HYDROLASE"/>
    <property type="match status" value="1"/>
</dbReference>
<comment type="caution">
    <text evidence="4">The sequence shown here is derived from an EMBL/GenBank/DDBJ whole genome shotgun (WGS) entry which is preliminary data.</text>
</comment>
<evidence type="ECO:0000256" key="1">
    <source>
        <dbReference type="ARBA" id="ARBA00001946"/>
    </source>
</evidence>
<dbReference type="InterPro" id="IPR020084">
    <property type="entry name" value="NUDIX_hydrolase_CS"/>
</dbReference>
<dbReference type="Gene3D" id="3.90.79.10">
    <property type="entry name" value="Nucleoside Triphosphate Pyrophosphohydrolase"/>
    <property type="match status" value="1"/>
</dbReference>
<dbReference type="PROSITE" id="PS00893">
    <property type="entry name" value="NUDIX_BOX"/>
    <property type="match status" value="1"/>
</dbReference>
<feature type="domain" description="Nudix hydrolase" evidence="3">
    <location>
        <begin position="1"/>
        <end position="135"/>
    </location>
</feature>
<dbReference type="GO" id="GO:0016787">
    <property type="term" value="F:hydrolase activity"/>
    <property type="evidence" value="ECO:0007669"/>
    <property type="project" value="UniProtKB-KW"/>
</dbReference>
<dbReference type="InterPro" id="IPR000086">
    <property type="entry name" value="NUDIX_hydrolase_dom"/>
</dbReference>
<dbReference type="CDD" id="cd03674">
    <property type="entry name" value="NUDIX_Hydrolase"/>
    <property type="match status" value="1"/>
</dbReference>
<dbReference type="InterPro" id="IPR015797">
    <property type="entry name" value="NUDIX_hydrolase-like_dom_sf"/>
</dbReference>
<organism evidence="4">
    <name type="scientific">mine drainage metagenome</name>
    <dbReference type="NCBI Taxonomy" id="410659"/>
    <lineage>
        <taxon>unclassified sequences</taxon>
        <taxon>metagenomes</taxon>
        <taxon>ecological metagenomes</taxon>
    </lineage>
</organism>